<name>A0ABY7F1Y0_MYAAR</name>
<dbReference type="EMBL" id="CP111020">
    <property type="protein sequence ID" value="WAR14753.1"/>
    <property type="molecule type" value="Genomic_DNA"/>
</dbReference>
<dbReference type="Proteomes" id="UP001164746">
    <property type="component" value="Chromosome 9"/>
</dbReference>
<sequence length="522" mass="59021">MGEIPHKVKSMKIEYTFEHDSEKKHVVQYSFITSEYSSTVLFECQSNPSSPAFFEILSNIQQPGEHFDLLTLTTPWIDCLQREDVSVAKELIHQGLTPDSYSTFEQAIKLLSSAEQAQRDLCKLVCDDIKQQYGKAEALYAVVDQTSKKPLLVAIPLSKTREIMGYPLLSKDMCAIEDENRKVREKEIQKKKCFLSRESENKMNSALRSAHRYFNEWPNLSRISQSFYRSKGYKTGKTKLEEEECIVLFVWVKGFIPIGWEPFPDTFEGYGVDVRECLPMEMFIGSEMLNFLRPCATLQSPVPDQAHALLALTAGHTFLSKDERKDCTRPVYTTKKSKGFRQIQENSDIEIVFGKVQINEEGGEAFADVARVRLESHLAQTDIGTLLKKKGLIEAPTFDPTKQCSDVRVRDIVMKYGETSKITLGQVVCTSASDYTEKIHKTDLIEIVQIDGNTGFSQQGDSGAYVYVLNKDILPNEQNPDDEQRFTEGQDAFLIGMICLGDKDTSCCTKMIANIAGLRNGN</sequence>
<keyword evidence="2" id="KW-1185">Reference proteome</keyword>
<gene>
    <name evidence="1" type="ORF">MAR_004858</name>
</gene>
<evidence type="ECO:0000313" key="2">
    <source>
        <dbReference type="Proteomes" id="UP001164746"/>
    </source>
</evidence>
<proteinExistence type="predicted"/>
<protein>
    <submittedName>
        <fullName evidence="1">Uncharacterized protein</fullName>
    </submittedName>
</protein>
<accession>A0ABY7F1Y0</accession>
<reference evidence="1" key="1">
    <citation type="submission" date="2022-11" db="EMBL/GenBank/DDBJ databases">
        <title>Centuries of genome instability and evolution in soft-shell clam transmissible cancer (bioRxiv).</title>
        <authorList>
            <person name="Hart S.F.M."/>
            <person name="Yonemitsu M.A."/>
            <person name="Giersch R.M."/>
            <person name="Beal B.F."/>
            <person name="Arriagada G."/>
            <person name="Davis B.W."/>
            <person name="Ostrander E.A."/>
            <person name="Goff S.P."/>
            <person name="Metzger M.J."/>
        </authorList>
    </citation>
    <scope>NUCLEOTIDE SEQUENCE</scope>
    <source>
        <strain evidence="1">MELC-2E11</strain>
        <tissue evidence="1">Siphon/mantle</tissue>
    </source>
</reference>
<evidence type="ECO:0000313" key="1">
    <source>
        <dbReference type="EMBL" id="WAR14753.1"/>
    </source>
</evidence>
<organism evidence="1 2">
    <name type="scientific">Mya arenaria</name>
    <name type="common">Soft-shell clam</name>
    <dbReference type="NCBI Taxonomy" id="6604"/>
    <lineage>
        <taxon>Eukaryota</taxon>
        <taxon>Metazoa</taxon>
        <taxon>Spiralia</taxon>
        <taxon>Lophotrochozoa</taxon>
        <taxon>Mollusca</taxon>
        <taxon>Bivalvia</taxon>
        <taxon>Autobranchia</taxon>
        <taxon>Heteroconchia</taxon>
        <taxon>Euheterodonta</taxon>
        <taxon>Imparidentia</taxon>
        <taxon>Neoheterodontei</taxon>
        <taxon>Myida</taxon>
        <taxon>Myoidea</taxon>
        <taxon>Myidae</taxon>
        <taxon>Mya</taxon>
    </lineage>
</organism>